<gene>
    <name evidence="1" type="ORF">HX095_04550</name>
</gene>
<dbReference type="EMBL" id="JACALR010000002">
    <property type="protein sequence ID" value="MDM1550477.1"/>
    <property type="molecule type" value="Genomic_DNA"/>
</dbReference>
<dbReference type="AlphaFoldDB" id="A0AAW7DH58"/>
<evidence type="ECO:0000313" key="1">
    <source>
        <dbReference type="EMBL" id="MDM1550477.1"/>
    </source>
</evidence>
<name>A0AAW7DH58_9FLAO</name>
<accession>A0AAW7DH58</accession>
<evidence type="ECO:0000313" key="2">
    <source>
        <dbReference type="Proteomes" id="UP001173578"/>
    </source>
</evidence>
<dbReference type="Proteomes" id="UP001173578">
    <property type="component" value="Unassembled WGS sequence"/>
</dbReference>
<protein>
    <submittedName>
        <fullName evidence="1">Uncharacterized protein</fullName>
    </submittedName>
</protein>
<proteinExistence type="predicted"/>
<reference evidence="1" key="2">
    <citation type="journal article" date="2022" name="Sci. Total Environ.">
        <title>Prevalence, transmission, and molecular epidemiology of tet(X)-positive bacteria among humans, animals, and environmental niches in China: An epidemiological, and genomic-based study.</title>
        <authorList>
            <person name="Dong N."/>
            <person name="Zeng Y."/>
            <person name="Cai C."/>
            <person name="Sun C."/>
            <person name="Lu J."/>
            <person name="Liu C."/>
            <person name="Zhou H."/>
            <person name="Sun Q."/>
            <person name="Shu L."/>
            <person name="Wang H."/>
            <person name="Wang Y."/>
            <person name="Wang S."/>
            <person name="Wu C."/>
            <person name="Chan E.W."/>
            <person name="Chen G."/>
            <person name="Shen Z."/>
            <person name="Chen S."/>
            <person name="Zhang R."/>
        </authorList>
    </citation>
    <scope>NUCLEOTIDE SEQUENCE</scope>
    <source>
        <strain evidence="1">210</strain>
    </source>
</reference>
<reference evidence="1" key="1">
    <citation type="submission" date="2020-06" db="EMBL/GenBank/DDBJ databases">
        <authorList>
            <person name="Dong N."/>
        </authorList>
    </citation>
    <scope>NUCLEOTIDE SEQUENCE</scope>
    <source>
        <strain evidence="1">210</strain>
    </source>
</reference>
<organism evidence="1 2">
    <name type="scientific">Empedobacter falsenii</name>
    <dbReference type="NCBI Taxonomy" id="343874"/>
    <lineage>
        <taxon>Bacteria</taxon>
        <taxon>Pseudomonadati</taxon>
        <taxon>Bacteroidota</taxon>
        <taxon>Flavobacteriia</taxon>
        <taxon>Flavobacteriales</taxon>
        <taxon>Weeksellaceae</taxon>
        <taxon>Empedobacter</taxon>
    </lineage>
</organism>
<sequence length="221" mass="24601">MKNFLIVGILLLTTNISYGQIGIGVSNSDLTSEELQINGNLIITNKVGQVNKLEELLEKKTVNNVEVNTDYRVVAQDPNLVGDVSGQIKEMYGQQNVLPIIIQPYEIQNVNGDDLDDLNLNIPLSDYFVAITNFEAVDNLKQGFPAVASKGRFEYNAFVGTDNMWHVKVRNPSINPANTTNAFNYYFDVLIYPNRFFKNLDTKSYNLGGNKSGDAVTPIVD</sequence>
<comment type="caution">
    <text evidence="1">The sequence shown here is derived from an EMBL/GenBank/DDBJ whole genome shotgun (WGS) entry which is preliminary data.</text>
</comment>
<dbReference type="RefSeq" id="WP_286485213.1">
    <property type="nucleotide sequence ID" value="NZ_JACALR010000002.1"/>
</dbReference>